<dbReference type="AlphaFoldDB" id="U2Q127"/>
<organism evidence="2 3">
    <name type="scientific">Propionibacterium acidifaciens F0233</name>
    <dbReference type="NCBI Taxonomy" id="553198"/>
    <lineage>
        <taxon>Bacteria</taxon>
        <taxon>Bacillati</taxon>
        <taxon>Actinomycetota</taxon>
        <taxon>Actinomycetes</taxon>
        <taxon>Propionibacteriales</taxon>
        <taxon>Propionibacteriaceae</taxon>
        <taxon>Propionibacterium</taxon>
    </lineage>
</organism>
<sequence length="133" mass="13756">MAGARASVRAPRLRRPAARAPRRVGSQQEPAVETGESTVHGTAHRRPPQIRGPRPPHGPAIRVPGAPPKARNGAGGARDGTDGARDGTDDRPAPLVPLTASHPTSVLAPHLTSPLPPHLCVGTSGTTRVSTRK</sequence>
<accession>U2Q127</accession>
<feature type="compositionally biased region" description="Polar residues" evidence="1">
    <location>
        <begin position="25"/>
        <end position="40"/>
    </location>
</feature>
<comment type="caution">
    <text evidence="2">The sequence shown here is derived from an EMBL/GenBank/DDBJ whole genome shotgun (WGS) entry which is preliminary data.</text>
</comment>
<proteinExistence type="predicted"/>
<gene>
    <name evidence="2" type="ORF">HMPREF0682_0142</name>
</gene>
<name>U2Q127_9ACTN</name>
<feature type="compositionally biased region" description="Basic and acidic residues" evidence="1">
    <location>
        <begin position="79"/>
        <end position="92"/>
    </location>
</feature>
<dbReference type="EMBL" id="ACVN02000321">
    <property type="protein sequence ID" value="ERK49704.1"/>
    <property type="molecule type" value="Genomic_DNA"/>
</dbReference>
<feature type="compositionally biased region" description="Low complexity" evidence="1">
    <location>
        <begin position="1"/>
        <end position="10"/>
    </location>
</feature>
<dbReference type="Proteomes" id="UP000017052">
    <property type="component" value="Unassembled WGS sequence"/>
</dbReference>
<feature type="region of interest" description="Disordered" evidence="1">
    <location>
        <begin position="1"/>
        <end position="133"/>
    </location>
</feature>
<keyword evidence="3" id="KW-1185">Reference proteome</keyword>
<feature type="compositionally biased region" description="Basic residues" evidence="1">
    <location>
        <begin position="11"/>
        <end position="22"/>
    </location>
</feature>
<evidence type="ECO:0000256" key="1">
    <source>
        <dbReference type="SAM" id="MobiDB-lite"/>
    </source>
</evidence>
<protein>
    <submittedName>
        <fullName evidence="2">Uncharacterized protein</fullName>
    </submittedName>
</protein>
<reference evidence="2" key="1">
    <citation type="submission" date="2013-08" db="EMBL/GenBank/DDBJ databases">
        <authorList>
            <person name="Durkin A.S."/>
            <person name="Haft D.R."/>
            <person name="McCorrison J."/>
            <person name="Torralba M."/>
            <person name="Gillis M."/>
            <person name="Haft D.H."/>
            <person name="Methe B."/>
            <person name="Sutton G."/>
            <person name="Nelson K.E."/>
        </authorList>
    </citation>
    <scope>NUCLEOTIDE SEQUENCE [LARGE SCALE GENOMIC DNA]</scope>
    <source>
        <strain evidence="2">F0233</strain>
    </source>
</reference>
<feature type="compositionally biased region" description="Polar residues" evidence="1">
    <location>
        <begin position="123"/>
        <end position="133"/>
    </location>
</feature>
<evidence type="ECO:0000313" key="3">
    <source>
        <dbReference type="Proteomes" id="UP000017052"/>
    </source>
</evidence>
<evidence type="ECO:0000313" key="2">
    <source>
        <dbReference type="EMBL" id="ERK49704.1"/>
    </source>
</evidence>